<dbReference type="InterPro" id="IPR013784">
    <property type="entry name" value="Carb-bd-like_fold"/>
</dbReference>
<feature type="chain" id="PRO_5045016462" description="Rhamnogalacturonate lyase" evidence="11">
    <location>
        <begin position="22"/>
        <end position="540"/>
    </location>
</feature>
<dbReference type="PANTHER" id="PTHR36574:SF1">
    <property type="entry name" value="RHAMNOGALACTURONATE LYASE-RELATED"/>
    <property type="match status" value="1"/>
</dbReference>
<evidence type="ECO:0000259" key="14">
    <source>
        <dbReference type="Pfam" id="PF14686"/>
    </source>
</evidence>
<feature type="domain" description="Rhamnogalacturonase B N-terminal" evidence="12">
    <location>
        <begin position="24"/>
        <end position="281"/>
    </location>
</feature>
<dbReference type="CDD" id="cd10320">
    <property type="entry name" value="RGL4_N"/>
    <property type="match status" value="1"/>
</dbReference>
<evidence type="ECO:0000256" key="9">
    <source>
        <dbReference type="ARBA" id="ARBA00023316"/>
    </source>
</evidence>
<dbReference type="CDD" id="cd10317">
    <property type="entry name" value="RGL4_C"/>
    <property type="match status" value="1"/>
</dbReference>
<keyword evidence="6" id="KW-1015">Disulfide bond</keyword>
<protein>
    <recommendedName>
        <fullName evidence="11">Rhamnogalacturonate lyase</fullName>
        <ecNumber evidence="11">4.2.2.23</ecNumber>
    </recommendedName>
</protein>
<dbReference type="InterPro" id="IPR011013">
    <property type="entry name" value="Gal_mutarotase_sf_dom"/>
</dbReference>
<comment type="subcellular location">
    <subcellularLocation>
        <location evidence="2 11">Secreted</location>
    </subcellularLocation>
</comment>
<dbReference type="Pfam" id="PF14686">
    <property type="entry name" value="fn3_3"/>
    <property type="match status" value="1"/>
</dbReference>
<keyword evidence="8 11" id="KW-0119">Carbohydrate metabolism</keyword>
<feature type="domain" description="Rhamnogalacturonan lyase" evidence="13">
    <location>
        <begin position="372"/>
        <end position="538"/>
    </location>
</feature>
<comment type="catalytic activity">
    <reaction evidence="1 11">
        <text>Endotype eliminative cleavage of L-alpha-rhamnopyranosyl-(1-&gt;4)-alpha-D-galactopyranosyluronic acid bonds of rhamnogalacturonan I domains in ramified hairy regions of pectin leaving L-rhamnopyranose at the reducing end and 4-deoxy-4,5-unsaturated D-galactopyranosyluronic acid at the non-reducing end.</text>
        <dbReference type="EC" id="4.2.2.23"/>
    </reaction>
</comment>
<evidence type="ECO:0000256" key="3">
    <source>
        <dbReference type="ARBA" id="ARBA00010418"/>
    </source>
</evidence>
<feature type="domain" description="Rhamnogalacturonan lyase" evidence="14">
    <location>
        <begin position="288"/>
        <end position="360"/>
    </location>
</feature>
<dbReference type="SUPFAM" id="SSF74650">
    <property type="entry name" value="Galactose mutarotase-like"/>
    <property type="match status" value="1"/>
</dbReference>
<keyword evidence="5 11" id="KW-0732">Signal</keyword>
<dbReference type="EMBL" id="JBFCZG010000008">
    <property type="protein sequence ID" value="KAL3419185.1"/>
    <property type="molecule type" value="Genomic_DNA"/>
</dbReference>
<dbReference type="Gene3D" id="2.70.98.10">
    <property type="match status" value="1"/>
</dbReference>
<evidence type="ECO:0000259" key="13">
    <source>
        <dbReference type="Pfam" id="PF14683"/>
    </source>
</evidence>
<dbReference type="Pfam" id="PF14683">
    <property type="entry name" value="CBM-like"/>
    <property type="match status" value="1"/>
</dbReference>
<evidence type="ECO:0000313" key="15">
    <source>
        <dbReference type="EMBL" id="KAL3419185.1"/>
    </source>
</evidence>
<keyword evidence="16" id="KW-1185">Reference proteome</keyword>
<dbReference type="Pfam" id="PF09284">
    <property type="entry name" value="RhgB_N"/>
    <property type="match status" value="1"/>
</dbReference>
<proteinExistence type="inferred from homology"/>
<sequence>MRFLNSLKGLVLGLAISGVEAVTLTSTSSTYTVSADSSNPFSFTVSRTNCDVSSILYRSTQLQYQGGSYSQIGSGLGSATVSATTITSGGVNYVKITCATSTLTHYMVVRDGDSSIHMATYITAEPTVGELRWIARLNPSALPNDDVNEASNTIGGTAIEGSDVFLVNGQTRSKFYSSQRFIEDQVHCFTGTDTGGSTIKACMVMPGTAYETSSGGPFFRDINTNAAGTTNNLYFYMNSNHAQTETYRTGLFGPYVMSFSRSGVPAGNMDLSFWSGLGATGYVAAANRGKVVGKASGIASTYPVVIHWYNSAAQYWATAASDFNFASPAMKPGTYTQVLYQDELLVATSSVTVTAGATVTKNIASTWTTGTTLFQIGDWDGQPTGFRNAANQLRMHPSDTRMASWGPLTYTVGTTALDGFPMAIWKGVNDPVTIKFTLTAAQATGAATLRIGTTLAFAGGRPSVAVNGKSLTVPAAPTVVDSRGVTRGAYRGRGEIYNLAIASGSLVTGSNTITISVASGSSGDTYLAPNFIFDAVHLFR</sequence>
<dbReference type="InterPro" id="IPR029411">
    <property type="entry name" value="RG-lyase_III"/>
</dbReference>
<keyword evidence="7 11" id="KW-0456">Lyase</keyword>
<feature type="signal peptide" evidence="11">
    <location>
        <begin position="1"/>
        <end position="21"/>
    </location>
</feature>
<evidence type="ECO:0000259" key="12">
    <source>
        <dbReference type="Pfam" id="PF09284"/>
    </source>
</evidence>
<evidence type="ECO:0000256" key="2">
    <source>
        <dbReference type="ARBA" id="ARBA00004613"/>
    </source>
</evidence>
<evidence type="ECO:0000256" key="1">
    <source>
        <dbReference type="ARBA" id="ARBA00001324"/>
    </source>
</evidence>
<dbReference type="Proteomes" id="UP001629113">
    <property type="component" value="Unassembled WGS sequence"/>
</dbReference>
<comment type="caution">
    <text evidence="15">The sequence shown here is derived from an EMBL/GenBank/DDBJ whole genome shotgun (WGS) entry which is preliminary data.</text>
</comment>
<reference evidence="15 16" key="1">
    <citation type="submission" date="2024-06" db="EMBL/GenBank/DDBJ databases">
        <title>Complete genome of Phlyctema vagabunda strain 19-DSS-EL-015.</title>
        <authorList>
            <person name="Fiorenzani C."/>
        </authorList>
    </citation>
    <scope>NUCLEOTIDE SEQUENCE [LARGE SCALE GENOMIC DNA]</scope>
    <source>
        <strain evidence="15 16">19-DSS-EL-015</strain>
    </source>
</reference>
<accession>A0ABR4P7B4</accession>
<keyword evidence="4 11" id="KW-0964">Secreted</keyword>
<evidence type="ECO:0000256" key="5">
    <source>
        <dbReference type="ARBA" id="ARBA00022729"/>
    </source>
</evidence>
<evidence type="ECO:0000256" key="11">
    <source>
        <dbReference type="PIRNR" id="PIRNR011794"/>
    </source>
</evidence>
<evidence type="ECO:0000256" key="4">
    <source>
        <dbReference type="ARBA" id="ARBA00022525"/>
    </source>
</evidence>
<dbReference type="Gene3D" id="2.60.120.260">
    <property type="entry name" value="Galactose-binding domain-like"/>
    <property type="match status" value="1"/>
</dbReference>
<comment type="similarity">
    <text evidence="3 11">Belongs to the polysaccharide lyase 4 family.</text>
</comment>
<dbReference type="PIRSF" id="PIRSF011794">
    <property type="entry name" value="Rhamnogalacturonase_B"/>
    <property type="match status" value="1"/>
</dbReference>
<organism evidence="15 16">
    <name type="scientific">Phlyctema vagabunda</name>
    <dbReference type="NCBI Taxonomy" id="108571"/>
    <lineage>
        <taxon>Eukaryota</taxon>
        <taxon>Fungi</taxon>
        <taxon>Dikarya</taxon>
        <taxon>Ascomycota</taxon>
        <taxon>Pezizomycotina</taxon>
        <taxon>Leotiomycetes</taxon>
        <taxon>Helotiales</taxon>
        <taxon>Dermateaceae</taxon>
        <taxon>Phlyctema</taxon>
    </lineage>
</organism>
<dbReference type="InterPro" id="IPR016590">
    <property type="entry name" value="Rhamnogalacturonase_B"/>
</dbReference>
<keyword evidence="10 11" id="KW-0624">Polysaccharide degradation</keyword>
<gene>
    <name evidence="15" type="ORF">PVAG01_09407</name>
</gene>
<dbReference type="InterPro" id="IPR014718">
    <property type="entry name" value="GH-type_carb-bd"/>
</dbReference>
<dbReference type="InterPro" id="IPR015364">
    <property type="entry name" value="RhgB_N"/>
</dbReference>
<evidence type="ECO:0000256" key="8">
    <source>
        <dbReference type="ARBA" id="ARBA00023277"/>
    </source>
</evidence>
<dbReference type="SUPFAM" id="SSF49785">
    <property type="entry name" value="Galactose-binding domain-like"/>
    <property type="match status" value="1"/>
</dbReference>
<evidence type="ECO:0000256" key="10">
    <source>
        <dbReference type="ARBA" id="ARBA00023326"/>
    </source>
</evidence>
<dbReference type="SUPFAM" id="SSF49452">
    <property type="entry name" value="Starch-binding domain-like"/>
    <property type="match status" value="1"/>
</dbReference>
<evidence type="ECO:0000313" key="16">
    <source>
        <dbReference type="Proteomes" id="UP001629113"/>
    </source>
</evidence>
<dbReference type="PANTHER" id="PTHR36574">
    <property type="entry name" value="RHAMNOGALACTURONATE LYASE-RELATED"/>
    <property type="match status" value="1"/>
</dbReference>
<dbReference type="InterPro" id="IPR008979">
    <property type="entry name" value="Galactose-bd-like_sf"/>
</dbReference>
<evidence type="ECO:0000256" key="6">
    <source>
        <dbReference type="ARBA" id="ARBA00023157"/>
    </source>
</evidence>
<evidence type="ECO:0000256" key="7">
    <source>
        <dbReference type="ARBA" id="ARBA00023239"/>
    </source>
</evidence>
<dbReference type="InterPro" id="IPR029413">
    <property type="entry name" value="RG-lyase_II"/>
</dbReference>
<keyword evidence="9 11" id="KW-0961">Cell wall biogenesis/degradation</keyword>
<dbReference type="EC" id="4.2.2.23" evidence="11"/>
<name>A0ABR4P7B4_9HELO</name>
<dbReference type="Gene3D" id="2.60.40.1120">
    <property type="entry name" value="Carboxypeptidase-like, regulatory domain"/>
    <property type="match status" value="1"/>
</dbReference>